<dbReference type="STRING" id="234267.Acid_5473"/>
<keyword evidence="2" id="KW-0813">Transport</keyword>
<name>Q01V95_SOLUE</name>
<dbReference type="InterPro" id="IPR039426">
    <property type="entry name" value="TonB-dep_rcpt-like"/>
</dbReference>
<dbReference type="OrthoDB" id="9768147at2"/>
<dbReference type="Gene3D" id="2.60.40.1120">
    <property type="entry name" value="Carboxypeptidase-like, regulatory domain"/>
    <property type="match status" value="1"/>
</dbReference>
<comment type="subcellular location">
    <subcellularLocation>
        <location evidence="1">Cell outer membrane</location>
        <topology evidence="1">Multi-pass membrane protein</topology>
    </subcellularLocation>
</comment>
<dbReference type="AlphaFoldDB" id="Q01V95"/>
<keyword evidence="5" id="KW-0472">Membrane</keyword>
<reference evidence="9" key="1">
    <citation type="submission" date="2006-10" db="EMBL/GenBank/DDBJ databases">
        <title>Complete sequence of Solibacter usitatus Ellin6076.</title>
        <authorList>
            <consortium name="US DOE Joint Genome Institute"/>
            <person name="Copeland A."/>
            <person name="Lucas S."/>
            <person name="Lapidus A."/>
            <person name="Barry K."/>
            <person name="Detter J.C."/>
            <person name="Glavina del Rio T."/>
            <person name="Hammon N."/>
            <person name="Israni S."/>
            <person name="Dalin E."/>
            <person name="Tice H."/>
            <person name="Pitluck S."/>
            <person name="Thompson L.S."/>
            <person name="Brettin T."/>
            <person name="Bruce D."/>
            <person name="Han C."/>
            <person name="Tapia R."/>
            <person name="Gilna P."/>
            <person name="Schmutz J."/>
            <person name="Larimer F."/>
            <person name="Land M."/>
            <person name="Hauser L."/>
            <person name="Kyrpides N."/>
            <person name="Mikhailova N."/>
            <person name="Janssen P.H."/>
            <person name="Kuske C.R."/>
            <person name="Richardson P."/>
        </authorList>
    </citation>
    <scope>NUCLEOTIDE SEQUENCE</scope>
    <source>
        <strain evidence="9">Ellin6076</strain>
    </source>
</reference>
<evidence type="ECO:0000256" key="4">
    <source>
        <dbReference type="ARBA" id="ARBA00022692"/>
    </source>
</evidence>
<dbReference type="SUPFAM" id="SSF56935">
    <property type="entry name" value="Porins"/>
    <property type="match status" value="1"/>
</dbReference>
<dbReference type="InterPro" id="IPR057601">
    <property type="entry name" value="Oar-like_b-barrel"/>
</dbReference>
<keyword evidence="4" id="KW-0812">Transmembrane</keyword>
<dbReference type="InParanoid" id="Q01V95"/>
<evidence type="ECO:0000256" key="6">
    <source>
        <dbReference type="ARBA" id="ARBA00023237"/>
    </source>
</evidence>
<organism evidence="9">
    <name type="scientific">Solibacter usitatus (strain Ellin6076)</name>
    <dbReference type="NCBI Taxonomy" id="234267"/>
    <lineage>
        <taxon>Bacteria</taxon>
        <taxon>Pseudomonadati</taxon>
        <taxon>Acidobacteriota</taxon>
        <taxon>Terriglobia</taxon>
        <taxon>Bryobacterales</taxon>
        <taxon>Solibacteraceae</taxon>
        <taxon>Candidatus Solibacter</taxon>
    </lineage>
</organism>
<evidence type="ECO:0000256" key="3">
    <source>
        <dbReference type="ARBA" id="ARBA00022452"/>
    </source>
</evidence>
<accession>Q01V95</accession>
<dbReference type="GO" id="GO:0030246">
    <property type="term" value="F:carbohydrate binding"/>
    <property type="evidence" value="ECO:0007669"/>
    <property type="project" value="InterPro"/>
</dbReference>
<dbReference type="KEGG" id="sus:Acid_5473"/>
<evidence type="ECO:0000259" key="8">
    <source>
        <dbReference type="Pfam" id="PF25183"/>
    </source>
</evidence>
<proteinExistence type="predicted"/>
<dbReference type="Pfam" id="PF25183">
    <property type="entry name" value="OMP_b-brl_4"/>
    <property type="match status" value="1"/>
</dbReference>
<feature type="domain" description="TonB-dependent transporter Oar-like beta-barrel" evidence="8">
    <location>
        <begin position="237"/>
        <end position="1169"/>
    </location>
</feature>
<dbReference type="InterPro" id="IPR013784">
    <property type="entry name" value="Carb-bd-like_fold"/>
</dbReference>
<keyword evidence="3" id="KW-1134">Transmembrane beta strand</keyword>
<evidence type="ECO:0000256" key="7">
    <source>
        <dbReference type="SAM" id="SignalP"/>
    </source>
</evidence>
<dbReference type="PANTHER" id="PTHR30069">
    <property type="entry name" value="TONB-DEPENDENT OUTER MEMBRANE RECEPTOR"/>
    <property type="match status" value="1"/>
</dbReference>
<dbReference type="Gene3D" id="2.40.170.20">
    <property type="entry name" value="TonB-dependent receptor, beta-barrel domain"/>
    <property type="match status" value="1"/>
</dbReference>
<dbReference type="EMBL" id="CP000473">
    <property type="protein sequence ID" value="ABJ86420.1"/>
    <property type="molecule type" value="Genomic_DNA"/>
</dbReference>
<dbReference type="GO" id="GO:0015344">
    <property type="term" value="F:siderophore uptake transmembrane transporter activity"/>
    <property type="evidence" value="ECO:0007669"/>
    <property type="project" value="TreeGrafter"/>
</dbReference>
<evidence type="ECO:0000313" key="9">
    <source>
        <dbReference type="EMBL" id="ABJ86420.1"/>
    </source>
</evidence>
<evidence type="ECO:0000256" key="5">
    <source>
        <dbReference type="ARBA" id="ARBA00023136"/>
    </source>
</evidence>
<protein>
    <recommendedName>
        <fullName evidence="8">TonB-dependent transporter Oar-like beta-barrel domain-containing protein</fullName>
    </recommendedName>
</protein>
<dbReference type="HOGENOM" id="CLU_006298_0_0_0"/>
<dbReference type="GO" id="GO:0044718">
    <property type="term" value="P:siderophore transmembrane transport"/>
    <property type="evidence" value="ECO:0007669"/>
    <property type="project" value="TreeGrafter"/>
</dbReference>
<dbReference type="Pfam" id="PF13620">
    <property type="entry name" value="CarboxypepD_reg"/>
    <property type="match status" value="1"/>
</dbReference>
<dbReference type="PANTHER" id="PTHR30069:SF46">
    <property type="entry name" value="OAR PROTEIN"/>
    <property type="match status" value="1"/>
</dbReference>
<dbReference type="eggNOG" id="COG1629">
    <property type="taxonomic scope" value="Bacteria"/>
</dbReference>
<feature type="chain" id="PRO_5004163478" description="TonB-dependent transporter Oar-like beta-barrel domain-containing protein" evidence="7">
    <location>
        <begin position="22"/>
        <end position="1197"/>
    </location>
</feature>
<evidence type="ECO:0000256" key="1">
    <source>
        <dbReference type="ARBA" id="ARBA00004571"/>
    </source>
</evidence>
<dbReference type="GO" id="GO:0009279">
    <property type="term" value="C:cell outer membrane"/>
    <property type="evidence" value="ECO:0007669"/>
    <property type="project" value="UniProtKB-SubCell"/>
</dbReference>
<gene>
    <name evidence="9" type="ordered locus">Acid_5473</name>
</gene>
<dbReference type="InterPro" id="IPR036942">
    <property type="entry name" value="Beta-barrel_TonB_sf"/>
</dbReference>
<keyword evidence="6" id="KW-0998">Cell outer membrane</keyword>
<feature type="signal peptide" evidence="7">
    <location>
        <begin position="1"/>
        <end position="21"/>
    </location>
</feature>
<dbReference type="SUPFAM" id="SSF49452">
    <property type="entry name" value="Starch-binding domain-like"/>
    <property type="match status" value="1"/>
</dbReference>
<evidence type="ECO:0000256" key="2">
    <source>
        <dbReference type="ARBA" id="ARBA00022448"/>
    </source>
</evidence>
<sequence length="1197" mass="131024" precursor="true">MRIWIAIGLAALVFLAMPMSAQNNTGIISGRVTDASGAVVPNAQITVTQIETNVDVISATNADGLFRVPSLINGPYKLTITTSGFKRQVIEGLTLRIGENLNVEAKLEVGGVSESIQVTSAIPLLDTQTSSTGQVMEGEYFYKLPNYQHWEKGVLYYTPQVQTSNAPWPGSLGNWNINGGNSYQTAQYEDGIIATSMDGGTSLNSVSVGVEEIKVLTSAMPAEYGHATSGALIVVKKGGTNTFHGEGGELFKSTSMMHRRFFQRTTLQQDNPDNHTLFQMPDFVISGPVIIPKLYNGKNKTFFQIGGSYHVDSSSNSGSYTVPTPAMLAGDFSAYSNQLYDPASTSGSFAAGNLSRAPFPGNAIPTSRFSTMWNAIAANKPFLAPQAGTGSVTNVGPNGNIVASGTGNYFNLTNQFRVDENFNSKTRLMLSYSTGNQHQPQNNVNISYKPYDQYQTLQSTIQTHASLSFTYMISPTLISETRVGMYRRTGNYQPRAGEDETYAIAKTVPNLPANVYLNPLNFGMTEGSNGSSQLGVGTLRVNVNNSHQLNQDFTKMRGTHAFKFGYEWLWQNYIQHDISNPRLTLNFGGTNGLQSNGSSVPNTGGIALADIMLGYVTSYSYAQQGQSNLPVDSNHSFYFQDDWRIRPNLTLNIGVRYSNETPAHSKFPGGLSVGSLTVPDNYYTGGSVAGVLTCPAGGCVGGWIHPKGFLWNRDNNNFRPRFGLAWSVRPDTVIRAGFAMMTLDWNLGWSNQSEIGGGSFYNQSVSQPANVFTPLFNINSGVPAFTSVAQLPDGSIPTGASSPSARPTITVVPANYHNPYTINWNVSIQRSIKKNYMVELSYVGMHNIGFSGNYNWNSRPWGTGIDANGKVIDLSLPENLAYRNTWVNNTSGVNGTQAYKVYPNLGGVNYQCNCVRMIYHSGTIKLEKRYSYGLSFLTFATWQKGIQNSPGNLYQSDQLMRSVTSLTQKYRYVSSMTYELPFGKGKKWMNQSRVLNAVLGGWSYAWNFNVWAPTPVSLGYSGGTYLNPATGVVGARQNYPSYEADPGSDLYLIQNPQLRAGWQDIGTNRFAPNGQNPLVTNCGVTPIIQANGATWGNQCTVVAPSFTRGNMPSNFFIAQRIIGANASIYKEYAIKERVRAVIRMDYYNPFKWFNWSAMNTTMTQTNPATFMTPGLNDFGDSTEGGPSQIHISFRIKF</sequence>
<keyword evidence="7" id="KW-0732">Signal</keyword>